<evidence type="ECO:0000256" key="2">
    <source>
        <dbReference type="ARBA" id="ARBA00022448"/>
    </source>
</evidence>
<comment type="caution">
    <text evidence="10">The sequence shown here is derived from an EMBL/GenBank/DDBJ whole genome shotgun (WGS) entry which is preliminary data.</text>
</comment>
<keyword evidence="3" id="KW-1003">Cell membrane</keyword>
<feature type="domain" description="ABC transmembrane type-1" evidence="9">
    <location>
        <begin position="370"/>
        <end position="561"/>
    </location>
</feature>
<dbReference type="Proteomes" id="UP000233332">
    <property type="component" value="Unassembled WGS sequence"/>
</dbReference>
<accession>A0A2N3L2E8</accession>
<feature type="transmembrane region" description="Helical" evidence="8">
    <location>
        <begin position="543"/>
        <end position="563"/>
    </location>
</feature>
<evidence type="ECO:0000256" key="4">
    <source>
        <dbReference type="ARBA" id="ARBA00022519"/>
    </source>
</evidence>
<organism evidence="10 11">
    <name type="scientific">Thalassospira lohafexi</name>
    <dbReference type="NCBI Taxonomy" id="744227"/>
    <lineage>
        <taxon>Bacteria</taxon>
        <taxon>Pseudomonadati</taxon>
        <taxon>Pseudomonadota</taxon>
        <taxon>Alphaproteobacteria</taxon>
        <taxon>Rhodospirillales</taxon>
        <taxon>Thalassospiraceae</taxon>
        <taxon>Thalassospira</taxon>
    </lineage>
</organism>
<evidence type="ECO:0000256" key="5">
    <source>
        <dbReference type="ARBA" id="ARBA00022692"/>
    </source>
</evidence>
<sequence>MQAVSRLRGFWPGMITARSNSNRSSDRLLYWLLVPVFVVSILPIVRLGFEGVMVGGVPSFDYFRDVLGNGSTWQATANSLYTAGLGTIISLLIGGSFAFLVALTDVRAKAALVFCFMIPMMIPPQITALSWVQLTGPSSALLNAFGIAPAMGSPQPLYSAEGIALLLGIQHASIVFLTLRANLRMLPREQIEAARLAGARGGRLWWQIILPLTSPGLIAGTAMAFVTALGNFGITAMLGIPANYATLPTLIYQKLAGFGPSVLGEVSVLAMLIGAIAICGVALHHRLLSKRDYRLMGMVGRPLDISLGARRPLIEAILWAVLVAILVVPLLALIATSLVPAFGVKLNFDNYSFAAFREVLFVQPSTARAFQNSFMLSVGAAVTLVLVCLPLAYVMVRRPSRLTKLINLLVEVPYALPGVVLAIACILLFIRIPLLDVSLYGTLGIIFIAYLARFLVIALRPVMNSFSQLDPALEEAAQACGAGLGRRLRDILLPLAAPSAAAGALLVFLTAFNELTVSALLWASGNETLGVLIFNLDDSGDTVLASAVAVMVVLVVIALMSCFQLASRRLPKGVVPWQT</sequence>
<evidence type="ECO:0000256" key="1">
    <source>
        <dbReference type="ARBA" id="ARBA00004429"/>
    </source>
</evidence>
<feature type="transmembrane region" description="Helical" evidence="8">
    <location>
        <begin position="268"/>
        <end position="288"/>
    </location>
</feature>
<keyword evidence="11" id="KW-1185">Reference proteome</keyword>
<evidence type="ECO:0000256" key="3">
    <source>
        <dbReference type="ARBA" id="ARBA00022475"/>
    </source>
</evidence>
<keyword evidence="5 8" id="KW-0812">Transmembrane</keyword>
<dbReference type="Gene3D" id="1.10.3720.10">
    <property type="entry name" value="MetI-like"/>
    <property type="match status" value="2"/>
</dbReference>
<keyword evidence="4" id="KW-0997">Cell inner membrane</keyword>
<dbReference type="SUPFAM" id="SSF161098">
    <property type="entry name" value="MetI-like"/>
    <property type="match status" value="2"/>
</dbReference>
<evidence type="ECO:0000256" key="7">
    <source>
        <dbReference type="ARBA" id="ARBA00023136"/>
    </source>
</evidence>
<dbReference type="AlphaFoldDB" id="A0A2N3L2E8"/>
<feature type="transmembrane region" description="Helical" evidence="8">
    <location>
        <begin position="316"/>
        <end position="342"/>
    </location>
</feature>
<feature type="transmembrane region" description="Helical" evidence="8">
    <location>
        <begin position="495"/>
        <end position="523"/>
    </location>
</feature>
<keyword evidence="7 8" id="KW-0472">Membrane</keyword>
<evidence type="ECO:0000313" key="11">
    <source>
        <dbReference type="Proteomes" id="UP000233332"/>
    </source>
</evidence>
<dbReference type="InterPro" id="IPR000515">
    <property type="entry name" value="MetI-like"/>
</dbReference>
<reference evidence="10 11" key="1">
    <citation type="submission" date="2017-09" db="EMBL/GenBank/DDBJ databases">
        <title>Biodiversity and function of Thalassospira species in the particle-attached aromatic-hydrocarbon-degrading consortia from the surface seawater of the China South Sea.</title>
        <authorList>
            <person name="Dong C."/>
            <person name="Lai Q."/>
            <person name="Shao Z."/>
        </authorList>
    </citation>
    <scope>NUCLEOTIDE SEQUENCE [LARGE SCALE GENOMIC DNA]</scope>
    <source>
        <strain evidence="10 11">139Z-12</strain>
    </source>
</reference>
<dbReference type="EMBL" id="NXGX01000008">
    <property type="protein sequence ID" value="PKR56907.1"/>
    <property type="molecule type" value="Genomic_DNA"/>
</dbReference>
<name>A0A2N3L2E8_9PROT</name>
<dbReference type="Pfam" id="PF00528">
    <property type="entry name" value="BPD_transp_1"/>
    <property type="match status" value="2"/>
</dbReference>
<dbReference type="CDD" id="cd06261">
    <property type="entry name" value="TM_PBP2"/>
    <property type="match status" value="2"/>
</dbReference>
<dbReference type="PROSITE" id="PS50928">
    <property type="entry name" value="ABC_TM1"/>
    <property type="match status" value="2"/>
</dbReference>
<dbReference type="GO" id="GO:0005886">
    <property type="term" value="C:plasma membrane"/>
    <property type="evidence" value="ECO:0007669"/>
    <property type="project" value="UniProtKB-SubCell"/>
</dbReference>
<evidence type="ECO:0000259" key="9">
    <source>
        <dbReference type="PROSITE" id="PS50928"/>
    </source>
</evidence>
<dbReference type="PANTHER" id="PTHR43357">
    <property type="entry name" value="INNER MEMBRANE ABC TRANSPORTER PERMEASE PROTEIN YDCV"/>
    <property type="match status" value="1"/>
</dbReference>
<comment type="similarity">
    <text evidence="8">Belongs to the binding-protein-dependent transport system permease family.</text>
</comment>
<protein>
    <submittedName>
        <fullName evidence="10">ABC transporter permease</fullName>
    </submittedName>
</protein>
<comment type="subcellular location">
    <subcellularLocation>
        <location evidence="1">Cell inner membrane</location>
        <topology evidence="1">Multi-pass membrane protein</topology>
    </subcellularLocation>
    <subcellularLocation>
        <location evidence="8">Cell membrane</location>
        <topology evidence="8">Multi-pass membrane protein</topology>
    </subcellularLocation>
</comment>
<keyword evidence="2 8" id="KW-0813">Transport</keyword>
<evidence type="ECO:0000313" key="10">
    <source>
        <dbReference type="EMBL" id="PKR56907.1"/>
    </source>
</evidence>
<feature type="transmembrane region" description="Helical" evidence="8">
    <location>
        <begin position="163"/>
        <end position="183"/>
    </location>
</feature>
<feature type="transmembrane region" description="Helical" evidence="8">
    <location>
        <begin position="80"/>
        <end position="103"/>
    </location>
</feature>
<feature type="transmembrane region" description="Helical" evidence="8">
    <location>
        <begin position="28"/>
        <end position="49"/>
    </location>
</feature>
<keyword evidence="6 8" id="KW-1133">Transmembrane helix</keyword>
<feature type="transmembrane region" description="Helical" evidence="8">
    <location>
        <begin position="110"/>
        <end position="132"/>
    </location>
</feature>
<gene>
    <name evidence="10" type="ORF">COO92_18160</name>
</gene>
<proteinExistence type="inferred from homology"/>
<dbReference type="PANTHER" id="PTHR43357:SF3">
    <property type="entry name" value="FE(3+)-TRANSPORT SYSTEM PERMEASE PROTEIN FBPB 2"/>
    <property type="match status" value="1"/>
</dbReference>
<feature type="transmembrane region" description="Helical" evidence="8">
    <location>
        <begin position="408"/>
        <end position="432"/>
    </location>
</feature>
<dbReference type="InterPro" id="IPR035906">
    <property type="entry name" value="MetI-like_sf"/>
</dbReference>
<feature type="transmembrane region" description="Helical" evidence="8">
    <location>
        <begin position="374"/>
        <end position="396"/>
    </location>
</feature>
<feature type="transmembrane region" description="Helical" evidence="8">
    <location>
        <begin position="438"/>
        <end position="459"/>
    </location>
</feature>
<dbReference type="GO" id="GO:0055085">
    <property type="term" value="P:transmembrane transport"/>
    <property type="evidence" value="ECO:0007669"/>
    <property type="project" value="InterPro"/>
</dbReference>
<evidence type="ECO:0000256" key="8">
    <source>
        <dbReference type="RuleBase" id="RU363032"/>
    </source>
</evidence>
<dbReference type="RefSeq" id="WP_101304419.1">
    <property type="nucleotide sequence ID" value="NZ_NXGX01000008.1"/>
</dbReference>
<evidence type="ECO:0000256" key="6">
    <source>
        <dbReference type="ARBA" id="ARBA00022989"/>
    </source>
</evidence>
<feature type="domain" description="ABC transmembrane type-1" evidence="9">
    <location>
        <begin position="76"/>
        <end position="284"/>
    </location>
</feature>